<evidence type="ECO:0000256" key="2">
    <source>
        <dbReference type="ARBA" id="ARBA00012150"/>
    </source>
</evidence>
<dbReference type="Gene3D" id="3.30.70.100">
    <property type="match status" value="1"/>
</dbReference>
<proteinExistence type="inferred from homology"/>
<evidence type="ECO:0000256" key="5">
    <source>
        <dbReference type="RuleBase" id="RU000553"/>
    </source>
</evidence>
<keyword evidence="4 5" id="KW-0378">Hydrolase</keyword>
<reference evidence="8 9" key="1">
    <citation type="journal article" date="2010" name="Stand. Genomic Sci.">
        <title>Complete genome sequence of Ilyobacter polytropus type strain (CuHbu1).</title>
        <authorList>
            <person name="Sikorski J."/>
            <person name="Chertkov O."/>
            <person name="Lapidus A."/>
            <person name="Nolan M."/>
            <person name="Lucas S."/>
            <person name="Del Rio T.G."/>
            <person name="Tice H."/>
            <person name="Cheng J.F."/>
            <person name="Tapia R."/>
            <person name="Han C."/>
            <person name="Goodwin L."/>
            <person name="Pitluck S."/>
            <person name="Liolios K."/>
            <person name="Ivanova N."/>
            <person name="Mavromatis K."/>
            <person name="Mikhailova N."/>
            <person name="Pati A."/>
            <person name="Chen A."/>
            <person name="Palaniappan K."/>
            <person name="Land M."/>
            <person name="Hauser L."/>
            <person name="Chang Y.J."/>
            <person name="Jeffries C.D."/>
            <person name="Brambilla E."/>
            <person name="Yasawong M."/>
            <person name="Rohde M."/>
            <person name="Pukall R."/>
            <person name="Spring S."/>
            <person name="Goker M."/>
            <person name="Woyke T."/>
            <person name="Bristow J."/>
            <person name="Eisen J.A."/>
            <person name="Markowitz V."/>
            <person name="Hugenholtz P."/>
            <person name="Kyrpides N.C."/>
            <person name="Klenk H.P."/>
        </authorList>
    </citation>
    <scope>NUCLEOTIDE SEQUENCE [LARGE SCALE GENOMIC DNA]</scope>
    <source>
        <strain evidence="9">ATCC 51220 / DSM 2926 / LMG 16218 / CuHBu1</strain>
    </source>
</reference>
<dbReference type="PANTHER" id="PTHR47268">
    <property type="entry name" value="ACYLPHOSPHATASE"/>
    <property type="match status" value="1"/>
</dbReference>
<dbReference type="STRING" id="572544.Ilyop_1200"/>
<dbReference type="InterPro" id="IPR017968">
    <property type="entry name" value="Acylphosphatase_CS"/>
</dbReference>
<comment type="catalytic activity">
    <reaction evidence="3 4 5">
        <text>an acyl phosphate + H2O = a carboxylate + phosphate + H(+)</text>
        <dbReference type="Rhea" id="RHEA:14965"/>
        <dbReference type="ChEBI" id="CHEBI:15377"/>
        <dbReference type="ChEBI" id="CHEBI:15378"/>
        <dbReference type="ChEBI" id="CHEBI:29067"/>
        <dbReference type="ChEBI" id="CHEBI:43474"/>
        <dbReference type="ChEBI" id="CHEBI:59918"/>
        <dbReference type="EC" id="3.6.1.7"/>
    </reaction>
</comment>
<feature type="domain" description="Acylphosphatase-like" evidence="7">
    <location>
        <begin position="3"/>
        <end position="89"/>
    </location>
</feature>
<sequence>MLTHHFIVKGRVQGVGFRFFTYHIANEYKIKGWVKNLWNGNVEIVAQGESKYIEVFKKLLEEGPASSRVKGIEEDVFDGKKYDGFNIEY</sequence>
<dbReference type="InterPro" id="IPR036046">
    <property type="entry name" value="Acylphosphatase-like_dom_sf"/>
</dbReference>
<organism evidence="8 9">
    <name type="scientific">Ilyobacter polytropus (strain ATCC 51220 / DSM 2926 / LMG 16218 / CuHBu1)</name>
    <dbReference type="NCBI Taxonomy" id="572544"/>
    <lineage>
        <taxon>Bacteria</taxon>
        <taxon>Fusobacteriati</taxon>
        <taxon>Fusobacteriota</taxon>
        <taxon>Fusobacteriia</taxon>
        <taxon>Fusobacteriales</taxon>
        <taxon>Fusobacteriaceae</taxon>
        <taxon>Ilyobacter</taxon>
    </lineage>
</organism>
<dbReference type="GO" id="GO:0003998">
    <property type="term" value="F:acylphosphatase activity"/>
    <property type="evidence" value="ECO:0007669"/>
    <property type="project" value="UniProtKB-EC"/>
</dbReference>
<gene>
    <name evidence="8" type="ordered locus">Ilyop_1200</name>
</gene>
<keyword evidence="9" id="KW-1185">Reference proteome</keyword>
<dbReference type="Proteomes" id="UP000006875">
    <property type="component" value="Chromosome"/>
</dbReference>
<dbReference type="OrthoDB" id="9808093at2"/>
<comment type="similarity">
    <text evidence="1 6">Belongs to the acylphosphatase family.</text>
</comment>
<dbReference type="PROSITE" id="PS00150">
    <property type="entry name" value="ACYLPHOSPHATASE_1"/>
    <property type="match status" value="1"/>
</dbReference>
<evidence type="ECO:0000256" key="1">
    <source>
        <dbReference type="ARBA" id="ARBA00005614"/>
    </source>
</evidence>
<dbReference type="Pfam" id="PF00708">
    <property type="entry name" value="Acylphosphatase"/>
    <property type="match status" value="1"/>
</dbReference>
<dbReference type="EC" id="3.6.1.7" evidence="2 4"/>
<dbReference type="SUPFAM" id="SSF54975">
    <property type="entry name" value="Acylphosphatase/BLUF domain-like"/>
    <property type="match status" value="1"/>
</dbReference>
<evidence type="ECO:0000313" key="9">
    <source>
        <dbReference type="Proteomes" id="UP000006875"/>
    </source>
</evidence>
<dbReference type="InterPro" id="IPR001792">
    <property type="entry name" value="Acylphosphatase-like_dom"/>
</dbReference>
<dbReference type="AlphaFoldDB" id="E3H8J9"/>
<dbReference type="PROSITE" id="PS51160">
    <property type="entry name" value="ACYLPHOSPHATASE_3"/>
    <property type="match status" value="1"/>
</dbReference>
<dbReference type="KEGG" id="ipo:Ilyop_1200"/>
<evidence type="ECO:0000313" key="8">
    <source>
        <dbReference type="EMBL" id="ADO82981.1"/>
    </source>
</evidence>
<protein>
    <recommendedName>
        <fullName evidence="2 4">Acylphosphatase</fullName>
        <ecNumber evidence="2 4">3.6.1.7</ecNumber>
    </recommendedName>
</protein>
<feature type="active site" evidence="4">
    <location>
        <position position="18"/>
    </location>
</feature>
<dbReference type="HOGENOM" id="CLU_141932_2_1_0"/>
<dbReference type="eggNOG" id="COG1254">
    <property type="taxonomic scope" value="Bacteria"/>
</dbReference>
<evidence type="ECO:0000256" key="6">
    <source>
        <dbReference type="RuleBase" id="RU004168"/>
    </source>
</evidence>
<evidence type="ECO:0000256" key="4">
    <source>
        <dbReference type="PROSITE-ProRule" id="PRU00520"/>
    </source>
</evidence>
<evidence type="ECO:0000256" key="3">
    <source>
        <dbReference type="ARBA" id="ARBA00047645"/>
    </source>
</evidence>
<feature type="active site" evidence="4">
    <location>
        <position position="36"/>
    </location>
</feature>
<dbReference type="PROSITE" id="PS00151">
    <property type="entry name" value="ACYLPHOSPHATASE_2"/>
    <property type="match status" value="1"/>
</dbReference>
<evidence type="ECO:0000259" key="7">
    <source>
        <dbReference type="PROSITE" id="PS51160"/>
    </source>
</evidence>
<dbReference type="InterPro" id="IPR020456">
    <property type="entry name" value="Acylphosphatase"/>
</dbReference>
<name>E3H8J9_ILYPC</name>
<dbReference type="EMBL" id="CP002281">
    <property type="protein sequence ID" value="ADO82981.1"/>
    <property type="molecule type" value="Genomic_DNA"/>
</dbReference>
<dbReference type="PANTHER" id="PTHR47268:SF4">
    <property type="entry name" value="ACYLPHOSPHATASE"/>
    <property type="match status" value="1"/>
</dbReference>
<accession>E3H8J9</accession>